<feature type="coiled-coil region" evidence="10">
    <location>
        <begin position="433"/>
        <end position="474"/>
    </location>
</feature>
<evidence type="ECO:0000259" key="12">
    <source>
        <dbReference type="PROSITE" id="PS51158"/>
    </source>
</evidence>
<feature type="repeat" description="WD" evidence="9">
    <location>
        <begin position="1036"/>
        <end position="1075"/>
    </location>
</feature>
<feature type="coiled-coil region" evidence="10">
    <location>
        <begin position="179"/>
        <end position="232"/>
    </location>
</feature>
<dbReference type="SMART" id="SM00811">
    <property type="entry name" value="Alpha_kinase"/>
    <property type="match status" value="1"/>
</dbReference>
<dbReference type="InParanoid" id="F0ZGA6"/>
<feature type="repeat" description="WD" evidence="9">
    <location>
        <begin position="1077"/>
        <end position="1111"/>
    </location>
</feature>
<dbReference type="EMBL" id="GL871010">
    <property type="protein sequence ID" value="EGC37011.1"/>
    <property type="molecule type" value="Genomic_DNA"/>
</dbReference>
<protein>
    <submittedName>
        <fullName evidence="13">Myosin heavy chain kinase A</fullName>
    </submittedName>
</protein>
<dbReference type="GO" id="GO:0016905">
    <property type="term" value="F:myosin heavy chain kinase activity"/>
    <property type="evidence" value="ECO:0000318"/>
    <property type="project" value="GO_Central"/>
</dbReference>
<dbReference type="GO" id="GO:0045159">
    <property type="term" value="F:myosin II binding"/>
    <property type="evidence" value="ECO:0007669"/>
    <property type="project" value="EnsemblProtists"/>
</dbReference>
<dbReference type="RefSeq" id="XP_003286439.1">
    <property type="nucleotide sequence ID" value="XM_003286391.1"/>
</dbReference>
<feature type="region of interest" description="Disordered" evidence="11">
    <location>
        <begin position="494"/>
        <end position="521"/>
    </location>
</feature>
<evidence type="ECO:0000256" key="3">
    <source>
        <dbReference type="ARBA" id="ARBA00022574"/>
    </source>
</evidence>
<reference evidence="14" key="1">
    <citation type="journal article" date="2011" name="Genome Biol.">
        <title>Comparative genomics of the social amoebae Dictyostelium discoideum and Dictyostelium purpureum.</title>
        <authorList>
            <consortium name="US DOE Joint Genome Institute (JGI-PGF)"/>
            <person name="Sucgang R."/>
            <person name="Kuo A."/>
            <person name="Tian X."/>
            <person name="Salerno W."/>
            <person name="Parikh A."/>
            <person name="Feasley C.L."/>
            <person name="Dalin E."/>
            <person name="Tu H."/>
            <person name="Huang E."/>
            <person name="Barry K."/>
            <person name="Lindquist E."/>
            <person name="Shapiro H."/>
            <person name="Bruce D."/>
            <person name="Schmutz J."/>
            <person name="Salamov A."/>
            <person name="Fey P."/>
            <person name="Gaudet P."/>
            <person name="Anjard C."/>
            <person name="Babu M.M."/>
            <person name="Basu S."/>
            <person name="Bushmanova Y."/>
            <person name="van der Wel H."/>
            <person name="Katoh-Kurasawa M."/>
            <person name="Dinh C."/>
            <person name="Coutinho P.M."/>
            <person name="Saito T."/>
            <person name="Elias M."/>
            <person name="Schaap P."/>
            <person name="Kay R.R."/>
            <person name="Henrissat B."/>
            <person name="Eichinger L."/>
            <person name="Rivero F."/>
            <person name="Putnam N.H."/>
            <person name="West C.M."/>
            <person name="Loomis W.F."/>
            <person name="Chisholm R.L."/>
            <person name="Shaulsky G."/>
            <person name="Strassmann J.E."/>
            <person name="Queller D.C."/>
            <person name="Kuspa A."/>
            <person name="Grigoriev I.V."/>
        </authorList>
    </citation>
    <scope>NUCLEOTIDE SEQUENCE [LARGE SCALE GENOMIC DNA]</scope>
    <source>
        <strain evidence="14">QSDP1</strain>
    </source>
</reference>
<dbReference type="VEuPathDB" id="AmoebaDB:DICPUDRAFT_94172"/>
<feature type="domain" description="Alpha-type protein kinase" evidence="12">
    <location>
        <begin position="534"/>
        <end position="773"/>
    </location>
</feature>
<evidence type="ECO:0000256" key="6">
    <source>
        <dbReference type="ARBA" id="ARBA00022741"/>
    </source>
</evidence>
<dbReference type="FunFam" id="2.130.10.10:FF:003342">
    <property type="entry name" value="Myosin heavy chain kinase A"/>
    <property type="match status" value="1"/>
</dbReference>
<keyword evidence="5" id="KW-0677">Repeat</keyword>
<dbReference type="CDD" id="cd00200">
    <property type="entry name" value="WD40"/>
    <property type="match status" value="1"/>
</dbReference>
<dbReference type="PROSITE" id="PS00678">
    <property type="entry name" value="WD_REPEATS_1"/>
    <property type="match status" value="4"/>
</dbReference>
<keyword evidence="4" id="KW-0808">Transferase</keyword>
<feature type="repeat" description="WD" evidence="9">
    <location>
        <begin position="956"/>
        <end position="995"/>
    </location>
</feature>
<dbReference type="GO" id="GO:0051017">
    <property type="term" value="P:actin filament bundle assembly"/>
    <property type="evidence" value="ECO:0007669"/>
    <property type="project" value="EnsemblProtists"/>
</dbReference>
<keyword evidence="7 13" id="KW-0418">Kinase</keyword>
<dbReference type="InterPro" id="IPR011009">
    <property type="entry name" value="Kinase-like_dom_sf"/>
</dbReference>
<keyword evidence="8" id="KW-0067">ATP-binding</keyword>
<dbReference type="FunCoup" id="F0ZGA6">
    <property type="interactions" value="527"/>
</dbReference>
<dbReference type="GO" id="GO:0000281">
    <property type="term" value="P:mitotic cytokinesis"/>
    <property type="evidence" value="ECO:0007669"/>
    <property type="project" value="EnsemblProtists"/>
</dbReference>
<evidence type="ECO:0000256" key="11">
    <source>
        <dbReference type="SAM" id="MobiDB-lite"/>
    </source>
</evidence>
<dbReference type="GO" id="GO:0031037">
    <property type="term" value="P:myosin II filament disassembly"/>
    <property type="evidence" value="ECO:0000318"/>
    <property type="project" value="GO_Central"/>
</dbReference>
<dbReference type="GO" id="GO:0051764">
    <property type="term" value="P:actin crosslink formation"/>
    <property type="evidence" value="ECO:0007669"/>
    <property type="project" value="EnsemblProtists"/>
</dbReference>
<evidence type="ECO:0000256" key="4">
    <source>
        <dbReference type="ARBA" id="ARBA00022679"/>
    </source>
</evidence>
<feature type="coiled-coil region" evidence="10">
    <location>
        <begin position="341"/>
        <end position="376"/>
    </location>
</feature>
<dbReference type="GO" id="GO:0043262">
    <property type="term" value="F:ADP phosphatase activity"/>
    <property type="evidence" value="ECO:0007669"/>
    <property type="project" value="EnsemblProtists"/>
</dbReference>
<dbReference type="Proteomes" id="UP000001064">
    <property type="component" value="Unassembled WGS sequence"/>
</dbReference>
<feature type="compositionally biased region" description="Low complexity" evidence="11">
    <location>
        <begin position="14"/>
        <end position="30"/>
    </location>
</feature>
<feature type="repeat" description="WD" evidence="9">
    <location>
        <begin position="996"/>
        <end position="1035"/>
    </location>
</feature>
<evidence type="ECO:0000313" key="14">
    <source>
        <dbReference type="Proteomes" id="UP000001064"/>
    </source>
</evidence>
<dbReference type="PANTHER" id="PTHR45992:SF8">
    <property type="entry name" value="MYOSIN HEAVY CHAIN KINASE A"/>
    <property type="match status" value="1"/>
</dbReference>
<feature type="region of interest" description="Disordered" evidence="11">
    <location>
        <begin position="1"/>
        <end position="30"/>
    </location>
</feature>
<sequence>MMFNIKKRKDSIVGTTSPSSSPLSGTLQSPLVQPSHPNFVSRQCPFKKFGCSAFLVSKAEFDNHLKDDAQFHLQLVVEKFDHQFDLHTQLMAHFTEQMEDQLDKTMKVVRNHTDSLGASFQSKLDEGVEKCMTFAKKVEQQQQQLAKRLITQQIQEKKISSPLVKGMISGDDSFDGASVNNVSSIKQQLETEINSLSSKLKKDISELSEEFLQKLERTNSSIDTKINRIEGEVLQKIDKRQLNSAIEETVAKKTDFITFSVESQVLKKVEEKDKKKLEQHTLLEAKVDQVKEKIKIIETQQLDSSSEIRKLKLESGNKSSLPASSSSMYISSSASANNINKNEVMEEVKKVEEKLNKKLREEIESTRSELSSLSRGIKDNRGEIESLEKDCKNQFDKQDGKIKQVEEDLKKSDSLLLLMQNNLKKYNEFVDREKERETERNKLQESVRRLEQNQKKIEAEIQEGNEQVERVLREEAISPIGSVPKSPLLSKRSVLSSSTSNTSNYSPPITSSQSSPKLDKELLSSEGENGVLWEYDPIINKWIRLAIKLKVERKPFAEGALREAYHTVSLGVTTDENYPLPPKHSFPAIDFISPISKNNEAMAQLKSGTKFVLKLYKKEAEQQTSRELYFEDVKMQMVCRDWGHKFNQKKPPKKIEFLMSWVVELVDRNSQPVLCSIEPLLVGEFKKNNSNYGAVLTNRSTPQAFSHFTYELSNKQMIIVDIQGVDDLYTDPQIHTPDGKGYGLGNLGKAGINKFITTHKCNAVCALLDLDVKLGGVLSGNNKKQLQQGTMVMPDIIFDLAPSDNTIKVGAKALPKADFSRKDLKCISTIQSFRERVNSICFFDNQKLLCAGYGDGTFRIFDVNDNWKCLHTVTGHRKSIESITCNSSYIFTSSPDHTIKVHALRGKDSKLVDTLIGHTGEVNCIVANEKYLFSCSYDKTIKMWDLGTFKEIKSFEGVHTKYIKALALSGRYLFSGGNDQTIFVWDTEEKSLLFNMQGHEDWVLSLHCCSSYLYSTSKDNVIKIWDLSNFSCIDTLKGHWNSVSTCVVKDRYLYSGAEDNSIKVWDLDTLENVYSIPKGHSLGVKCLLVFNNQIISTSFDGNIKIWEWQSK</sequence>
<dbReference type="InterPro" id="IPR036322">
    <property type="entry name" value="WD40_repeat_dom_sf"/>
</dbReference>
<keyword evidence="3 9" id="KW-0853">WD repeat</keyword>
<dbReference type="Pfam" id="PF02816">
    <property type="entry name" value="Alpha_kinase"/>
    <property type="match status" value="1"/>
</dbReference>
<dbReference type="OMA" id="ITTHKCN"/>
<dbReference type="InterPro" id="IPR019775">
    <property type="entry name" value="WD40_repeat_CS"/>
</dbReference>
<feature type="compositionally biased region" description="Low complexity" evidence="11">
    <location>
        <begin position="316"/>
        <end position="333"/>
    </location>
</feature>
<dbReference type="Gene3D" id="3.30.200.20">
    <property type="entry name" value="Phosphorylase Kinase, domain 1"/>
    <property type="match status" value="1"/>
</dbReference>
<dbReference type="GO" id="GO:0016208">
    <property type="term" value="F:AMP binding"/>
    <property type="evidence" value="ECO:0007669"/>
    <property type="project" value="EnsemblProtists"/>
</dbReference>
<dbReference type="SUPFAM" id="SSF56112">
    <property type="entry name" value="Protein kinase-like (PK-like)"/>
    <property type="match status" value="1"/>
</dbReference>
<dbReference type="InterPro" id="IPR051852">
    <property type="entry name" value="Alpha-type_PK"/>
</dbReference>
<dbReference type="InterPro" id="IPR001680">
    <property type="entry name" value="WD40_rpt"/>
</dbReference>
<organism evidence="13 14">
    <name type="scientific">Dictyostelium purpureum</name>
    <name type="common">Slime mold</name>
    <dbReference type="NCBI Taxonomy" id="5786"/>
    <lineage>
        <taxon>Eukaryota</taxon>
        <taxon>Amoebozoa</taxon>
        <taxon>Evosea</taxon>
        <taxon>Eumycetozoa</taxon>
        <taxon>Dictyostelia</taxon>
        <taxon>Dictyosteliales</taxon>
        <taxon>Dictyosteliaceae</taxon>
        <taxon>Dictyostelium</taxon>
    </lineage>
</organism>
<dbReference type="Gene3D" id="3.20.200.10">
    <property type="entry name" value="MHCK/EF2 kinase"/>
    <property type="match status" value="1"/>
</dbReference>
<dbReference type="GeneID" id="10503833"/>
<dbReference type="InterPro" id="IPR015943">
    <property type="entry name" value="WD40/YVTN_repeat-like_dom_sf"/>
</dbReference>
<keyword evidence="6" id="KW-0547">Nucleotide-binding</keyword>
<dbReference type="SUPFAM" id="SSF50978">
    <property type="entry name" value="WD40 repeat-like"/>
    <property type="match status" value="1"/>
</dbReference>
<evidence type="ECO:0000256" key="2">
    <source>
        <dbReference type="ARBA" id="ARBA00022527"/>
    </source>
</evidence>
<dbReference type="PRINTS" id="PR00320">
    <property type="entry name" value="GPROTEINBRPT"/>
</dbReference>
<evidence type="ECO:0000256" key="8">
    <source>
        <dbReference type="ARBA" id="ARBA00022840"/>
    </source>
</evidence>
<feature type="repeat" description="WD" evidence="9">
    <location>
        <begin position="915"/>
        <end position="954"/>
    </location>
</feature>
<evidence type="ECO:0000256" key="9">
    <source>
        <dbReference type="PROSITE-ProRule" id="PRU00221"/>
    </source>
</evidence>
<dbReference type="GO" id="GO:0042802">
    <property type="term" value="F:identical protein binding"/>
    <property type="evidence" value="ECO:0007669"/>
    <property type="project" value="EnsemblProtists"/>
</dbReference>
<dbReference type="PANTHER" id="PTHR45992">
    <property type="entry name" value="EUKARYOTIC ELONGATION FACTOR 2 KINASE-RELATED"/>
    <property type="match status" value="1"/>
</dbReference>
<dbReference type="InterPro" id="IPR020472">
    <property type="entry name" value="WD40_PAC1"/>
</dbReference>
<evidence type="ECO:0000256" key="5">
    <source>
        <dbReference type="ARBA" id="ARBA00022737"/>
    </source>
</evidence>
<dbReference type="InterPro" id="IPR004166">
    <property type="entry name" value="a-kinase_dom"/>
</dbReference>
<dbReference type="FunFam" id="3.20.200.10:FF:000002">
    <property type="entry name" value="Eukaryotic elongation factor 2 kinase"/>
    <property type="match status" value="1"/>
</dbReference>
<dbReference type="GO" id="GO:0030552">
    <property type="term" value="F:cAMP binding"/>
    <property type="evidence" value="ECO:0007669"/>
    <property type="project" value="EnsemblProtists"/>
</dbReference>
<dbReference type="KEGG" id="dpp:DICPUDRAFT_94172"/>
<dbReference type="GO" id="GO:0006935">
    <property type="term" value="P:chemotaxis"/>
    <property type="evidence" value="ECO:0007669"/>
    <property type="project" value="EnsemblProtists"/>
</dbReference>
<dbReference type="Pfam" id="PF00400">
    <property type="entry name" value="WD40"/>
    <property type="match status" value="7"/>
</dbReference>
<evidence type="ECO:0000256" key="7">
    <source>
        <dbReference type="ARBA" id="ARBA00022777"/>
    </source>
</evidence>
<accession>F0ZGA6</accession>
<dbReference type="GO" id="GO:0005826">
    <property type="term" value="C:actomyosin contractile ring"/>
    <property type="evidence" value="ECO:0000318"/>
    <property type="project" value="GO_Central"/>
</dbReference>
<dbReference type="CDD" id="cd16968">
    <property type="entry name" value="Alpha_kinase_MHCK_like"/>
    <property type="match status" value="1"/>
</dbReference>
<evidence type="ECO:0000313" key="13">
    <source>
        <dbReference type="EMBL" id="EGC37011.1"/>
    </source>
</evidence>
<dbReference type="Gene3D" id="2.130.10.10">
    <property type="entry name" value="YVTN repeat-like/Quinoprotein amine dehydrogenase"/>
    <property type="match status" value="2"/>
</dbReference>
<keyword evidence="14" id="KW-1185">Reference proteome</keyword>
<dbReference type="PROSITE" id="PS50082">
    <property type="entry name" value="WD_REPEATS_2"/>
    <property type="match status" value="5"/>
</dbReference>
<dbReference type="FunFam" id="3.30.200.20:FF:001299">
    <property type="entry name" value="Myosin heavy chain kinase A"/>
    <property type="match status" value="1"/>
</dbReference>
<dbReference type="GO" id="GO:0005524">
    <property type="term" value="F:ATP binding"/>
    <property type="evidence" value="ECO:0007669"/>
    <property type="project" value="UniProtKB-KW"/>
</dbReference>
<dbReference type="GO" id="GO:0043531">
    <property type="term" value="F:ADP binding"/>
    <property type="evidence" value="ECO:0007669"/>
    <property type="project" value="EnsemblProtists"/>
</dbReference>
<feature type="region of interest" description="Disordered" evidence="11">
    <location>
        <begin position="314"/>
        <end position="333"/>
    </location>
</feature>
<name>F0ZGA6_DICPU</name>
<gene>
    <name evidence="13" type="ORF">DICPUDRAFT_94172</name>
</gene>
<keyword evidence="2" id="KW-0723">Serine/threonine-protein kinase</keyword>
<evidence type="ECO:0000256" key="10">
    <source>
        <dbReference type="SAM" id="Coils"/>
    </source>
</evidence>
<dbReference type="AlphaFoldDB" id="F0ZGA6"/>
<dbReference type="GO" id="GO:0051015">
    <property type="term" value="F:actin filament binding"/>
    <property type="evidence" value="ECO:0007669"/>
    <property type="project" value="EnsemblProtists"/>
</dbReference>
<comment type="similarity">
    <text evidence="1">Belongs to the protein kinase superfamily. Alpha-type protein kinase family. ALPK subfamily.</text>
</comment>
<dbReference type="eggNOG" id="KOG0274">
    <property type="taxonomic scope" value="Eukaryota"/>
</dbReference>
<dbReference type="PROSITE" id="PS50294">
    <property type="entry name" value="WD_REPEATS_REGION"/>
    <property type="match status" value="4"/>
</dbReference>
<dbReference type="PROSITE" id="PS51158">
    <property type="entry name" value="ALPHA_KINASE"/>
    <property type="match status" value="1"/>
</dbReference>
<feature type="compositionally biased region" description="Low complexity" evidence="11">
    <location>
        <begin position="494"/>
        <end position="512"/>
    </location>
</feature>
<keyword evidence="10" id="KW-0175">Coiled coil</keyword>
<dbReference type="SMART" id="SM00320">
    <property type="entry name" value="WD40"/>
    <property type="match status" value="7"/>
</dbReference>
<proteinExistence type="inferred from homology"/>
<dbReference type="OrthoDB" id="301415at2759"/>
<dbReference type="STRING" id="5786.F0ZGA6"/>
<evidence type="ECO:0000256" key="1">
    <source>
        <dbReference type="ARBA" id="ARBA00008651"/>
    </source>
</evidence>